<comment type="caution">
    <text evidence="17">The sequence shown here is derived from an EMBL/GenBank/DDBJ whole genome shotgun (WGS) entry which is preliminary data.</text>
</comment>
<dbReference type="SMART" id="SM00304">
    <property type="entry name" value="HAMP"/>
    <property type="match status" value="1"/>
</dbReference>
<dbReference type="SUPFAM" id="SSF55874">
    <property type="entry name" value="ATPase domain of HSP90 chaperone/DNA topoisomerase II/histidine kinase"/>
    <property type="match status" value="1"/>
</dbReference>
<evidence type="ECO:0000256" key="9">
    <source>
        <dbReference type="ARBA" id="ARBA00022777"/>
    </source>
</evidence>
<evidence type="ECO:0000256" key="10">
    <source>
        <dbReference type="ARBA" id="ARBA00022840"/>
    </source>
</evidence>
<evidence type="ECO:0000313" key="17">
    <source>
        <dbReference type="EMBL" id="MCU6796103.1"/>
    </source>
</evidence>
<accession>A0ABT2UN80</accession>
<dbReference type="InterPro" id="IPR003660">
    <property type="entry name" value="HAMP_dom"/>
</dbReference>
<keyword evidence="4" id="KW-1003">Cell membrane</keyword>
<evidence type="ECO:0000256" key="11">
    <source>
        <dbReference type="ARBA" id="ARBA00022989"/>
    </source>
</evidence>
<proteinExistence type="predicted"/>
<dbReference type="InterPro" id="IPR033479">
    <property type="entry name" value="dCache_1"/>
</dbReference>
<keyword evidence="8" id="KW-0547">Nucleotide-binding</keyword>
<evidence type="ECO:0000256" key="12">
    <source>
        <dbReference type="ARBA" id="ARBA00023012"/>
    </source>
</evidence>
<evidence type="ECO:0000256" key="5">
    <source>
        <dbReference type="ARBA" id="ARBA00022553"/>
    </source>
</evidence>
<evidence type="ECO:0000313" key="18">
    <source>
        <dbReference type="Proteomes" id="UP001652445"/>
    </source>
</evidence>
<evidence type="ECO:0000256" key="3">
    <source>
        <dbReference type="ARBA" id="ARBA00012438"/>
    </source>
</evidence>
<dbReference type="Pfam" id="PF02743">
    <property type="entry name" value="dCache_1"/>
    <property type="match status" value="1"/>
</dbReference>
<dbReference type="Proteomes" id="UP001652445">
    <property type="component" value="Unassembled WGS sequence"/>
</dbReference>
<dbReference type="PROSITE" id="PS50109">
    <property type="entry name" value="HIS_KIN"/>
    <property type="match status" value="1"/>
</dbReference>
<dbReference type="EC" id="2.7.13.3" evidence="3"/>
<comment type="subcellular location">
    <subcellularLocation>
        <location evidence="2">Cell membrane</location>
        <topology evidence="2">Multi-pass membrane protein</topology>
    </subcellularLocation>
</comment>
<dbReference type="EMBL" id="JAOQIO010000098">
    <property type="protein sequence ID" value="MCU6796103.1"/>
    <property type="molecule type" value="Genomic_DNA"/>
</dbReference>
<evidence type="ECO:0000256" key="1">
    <source>
        <dbReference type="ARBA" id="ARBA00000085"/>
    </source>
</evidence>
<feature type="domain" description="HAMP" evidence="16">
    <location>
        <begin position="316"/>
        <end position="373"/>
    </location>
</feature>
<dbReference type="Gene3D" id="1.10.8.500">
    <property type="entry name" value="HAMP domain in histidine kinase"/>
    <property type="match status" value="1"/>
</dbReference>
<dbReference type="InterPro" id="IPR003594">
    <property type="entry name" value="HATPase_dom"/>
</dbReference>
<evidence type="ECO:0000256" key="7">
    <source>
        <dbReference type="ARBA" id="ARBA00022692"/>
    </source>
</evidence>
<evidence type="ECO:0000256" key="6">
    <source>
        <dbReference type="ARBA" id="ARBA00022679"/>
    </source>
</evidence>
<dbReference type="Gene3D" id="3.30.450.20">
    <property type="entry name" value="PAS domain"/>
    <property type="match status" value="1"/>
</dbReference>
<dbReference type="InterPro" id="IPR010559">
    <property type="entry name" value="Sig_transdc_His_kin_internal"/>
</dbReference>
<dbReference type="PROSITE" id="PS50885">
    <property type="entry name" value="HAMP"/>
    <property type="match status" value="1"/>
</dbReference>
<keyword evidence="7 14" id="KW-0812">Transmembrane</keyword>
<feature type="domain" description="Histidine kinase" evidence="15">
    <location>
        <begin position="483"/>
        <end position="593"/>
    </location>
</feature>
<dbReference type="CDD" id="cd06225">
    <property type="entry name" value="HAMP"/>
    <property type="match status" value="1"/>
</dbReference>
<evidence type="ECO:0000256" key="4">
    <source>
        <dbReference type="ARBA" id="ARBA00022475"/>
    </source>
</evidence>
<dbReference type="InterPro" id="IPR005467">
    <property type="entry name" value="His_kinase_dom"/>
</dbReference>
<dbReference type="Pfam" id="PF06580">
    <property type="entry name" value="His_kinase"/>
    <property type="match status" value="1"/>
</dbReference>
<keyword evidence="18" id="KW-1185">Reference proteome</keyword>
<keyword evidence="12" id="KW-0902">Two-component regulatory system</keyword>
<dbReference type="SMART" id="SM00387">
    <property type="entry name" value="HATPase_c"/>
    <property type="match status" value="1"/>
</dbReference>
<evidence type="ECO:0000256" key="14">
    <source>
        <dbReference type="SAM" id="Phobius"/>
    </source>
</evidence>
<dbReference type="PANTHER" id="PTHR34220">
    <property type="entry name" value="SENSOR HISTIDINE KINASE YPDA"/>
    <property type="match status" value="1"/>
</dbReference>
<dbReference type="InterPro" id="IPR050640">
    <property type="entry name" value="Bact_2-comp_sensor_kinase"/>
</dbReference>
<keyword evidence="13 14" id="KW-0472">Membrane</keyword>
<gene>
    <name evidence="17" type="ORF">OB236_28680</name>
</gene>
<evidence type="ECO:0000256" key="13">
    <source>
        <dbReference type="ARBA" id="ARBA00023136"/>
    </source>
</evidence>
<evidence type="ECO:0000256" key="2">
    <source>
        <dbReference type="ARBA" id="ARBA00004651"/>
    </source>
</evidence>
<dbReference type="RefSeq" id="WP_262686948.1">
    <property type="nucleotide sequence ID" value="NZ_JAOQIO010000098.1"/>
</dbReference>
<evidence type="ECO:0000259" key="16">
    <source>
        <dbReference type="PROSITE" id="PS50885"/>
    </source>
</evidence>
<dbReference type="CDD" id="cd18774">
    <property type="entry name" value="PDC2_HK_sensor"/>
    <property type="match status" value="1"/>
</dbReference>
<feature type="transmembrane region" description="Helical" evidence="14">
    <location>
        <begin position="9"/>
        <end position="29"/>
    </location>
</feature>
<keyword evidence="6" id="KW-0808">Transferase</keyword>
<dbReference type="Pfam" id="PF02518">
    <property type="entry name" value="HATPase_c"/>
    <property type="match status" value="1"/>
</dbReference>
<keyword evidence="11 14" id="KW-1133">Transmembrane helix</keyword>
<protein>
    <recommendedName>
        <fullName evidence="3">histidine kinase</fullName>
        <ecNumber evidence="3">2.7.13.3</ecNumber>
    </recommendedName>
</protein>
<comment type="catalytic activity">
    <reaction evidence="1">
        <text>ATP + protein L-histidine = ADP + protein N-phospho-L-histidine.</text>
        <dbReference type="EC" id="2.7.13.3"/>
    </reaction>
</comment>
<dbReference type="InterPro" id="IPR036890">
    <property type="entry name" value="HATPase_C_sf"/>
</dbReference>
<dbReference type="GO" id="GO:0016301">
    <property type="term" value="F:kinase activity"/>
    <property type="evidence" value="ECO:0007669"/>
    <property type="project" value="UniProtKB-KW"/>
</dbReference>
<keyword evidence="9 17" id="KW-0418">Kinase</keyword>
<feature type="transmembrane region" description="Helical" evidence="14">
    <location>
        <begin position="296"/>
        <end position="314"/>
    </location>
</feature>
<reference evidence="17 18" key="1">
    <citation type="submission" date="2022-09" db="EMBL/GenBank/DDBJ databases">
        <authorList>
            <person name="Han X.L."/>
            <person name="Wang Q."/>
            <person name="Lu T."/>
        </authorList>
    </citation>
    <scope>NUCLEOTIDE SEQUENCE [LARGE SCALE GENOMIC DNA]</scope>
    <source>
        <strain evidence="17 18">WQ 127069</strain>
    </source>
</reference>
<evidence type="ECO:0000259" key="15">
    <source>
        <dbReference type="PROSITE" id="PS50109"/>
    </source>
</evidence>
<dbReference type="Pfam" id="PF00672">
    <property type="entry name" value="HAMP"/>
    <property type="match status" value="1"/>
</dbReference>
<dbReference type="PANTHER" id="PTHR34220:SF7">
    <property type="entry name" value="SENSOR HISTIDINE KINASE YPDA"/>
    <property type="match status" value="1"/>
</dbReference>
<evidence type="ECO:0000256" key="8">
    <source>
        <dbReference type="ARBA" id="ARBA00022741"/>
    </source>
</evidence>
<dbReference type="Gene3D" id="3.30.565.10">
    <property type="entry name" value="Histidine kinase-like ATPase, C-terminal domain"/>
    <property type="match status" value="1"/>
</dbReference>
<keyword evidence="10" id="KW-0067">ATP-binding</keyword>
<sequence>MFYSLKNRLIASFVVLLVLSFGTVSFLLFNESRSIVRSYIESSALEKMDEYGSYINMALNQIYDLSSLVYNSDVTKSWDIALSDPSLSSGEKMLSNIELSRFLTQTTNNYSGVSSVSIYRPEGLWISIGNQVVADKEFLEEPWYKDFMQNGNHWVSAHNDQVESRQSKPYQVVSLLLPIGTFEPSLYKSVMKVNVSVDFFLEPLKRIHLGDSGTIFLLDQNGLPILSQHEYASDPETIRNVEAVKTVRARQGVLYVPNDRGMNDIVVYKKLNQWLLVGIVSEQDLYAKLYTLRNSIILFTTLLLLCAILVATWLSHGITKPLSRLASAMRSVQKGDFAHAESRIPADQIVRNEVGYVTSTFRNMVEQLRHHIKTEFELKLLRQQAEYKALLLQINPHFLFNTLELMSSLSMQQRTGDTVKVIESLGKMMRFSLRISEDLVPLQEELTYLKHYVSILQIRFGERLDISTQEEGDMDSRQMVKFILQPLVENAVKYSFLHQTIAKVVIRIYSEPEQVRLIVEDNGPGIAEELIQRLYAESLSSQFDHILNTGSRQIGLRNVLARCQLYYGARFSFTIESPQDHGTRIELILPVQQMLTK</sequence>
<organism evidence="17 18">
    <name type="scientific">Paenibacillus baimaensis</name>
    <dbReference type="NCBI Taxonomy" id="2982185"/>
    <lineage>
        <taxon>Bacteria</taxon>
        <taxon>Bacillati</taxon>
        <taxon>Bacillota</taxon>
        <taxon>Bacilli</taxon>
        <taxon>Bacillales</taxon>
        <taxon>Paenibacillaceae</taxon>
        <taxon>Paenibacillus</taxon>
    </lineage>
</organism>
<keyword evidence="5" id="KW-0597">Phosphoprotein</keyword>
<name>A0ABT2UN80_9BACL</name>